<dbReference type="KEGG" id="dai:Desaci_1373"/>
<dbReference type="InterPro" id="IPR001387">
    <property type="entry name" value="Cro/C1-type_HTH"/>
</dbReference>
<dbReference type="GO" id="GO:0003677">
    <property type="term" value="F:DNA binding"/>
    <property type="evidence" value="ECO:0007669"/>
    <property type="project" value="InterPro"/>
</dbReference>
<protein>
    <submittedName>
        <fullName evidence="2">Putative transcriptional regulator</fullName>
    </submittedName>
</protein>
<proteinExistence type="predicted"/>
<evidence type="ECO:0000259" key="1">
    <source>
        <dbReference type="PROSITE" id="PS50943"/>
    </source>
</evidence>
<accession>I4D3M2</accession>
<keyword evidence="3" id="KW-1185">Reference proteome</keyword>
<dbReference type="Gene3D" id="1.10.260.40">
    <property type="entry name" value="lambda repressor-like DNA-binding domains"/>
    <property type="match status" value="1"/>
</dbReference>
<dbReference type="InterPro" id="IPR010982">
    <property type="entry name" value="Lambda_DNA-bd_dom_sf"/>
</dbReference>
<dbReference type="RefSeq" id="WP_014826403.1">
    <property type="nucleotide sequence ID" value="NC_018068.1"/>
</dbReference>
<evidence type="ECO:0000313" key="3">
    <source>
        <dbReference type="Proteomes" id="UP000002892"/>
    </source>
</evidence>
<dbReference type="STRING" id="646529.Desaci_1373"/>
<sequence>MHILEQIRMDNDLSKESIMKRLEIGSSYYSMLVNGKRDISKSLAIKICKEYGLSLEEVFFSN</sequence>
<dbReference type="SMART" id="SM00530">
    <property type="entry name" value="HTH_XRE"/>
    <property type="match status" value="1"/>
</dbReference>
<organism evidence="2 3">
    <name type="scientific">Desulfosporosinus acidiphilus (strain DSM 22704 / JCM 16185 / SJ4)</name>
    <dbReference type="NCBI Taxonomy" id="646529"/>
    <lineage>
        <taxon>Bacteria</taxon>
        <taxon>Bacillati</taxon>
        <taxon>Bacillota</taxon>
        <taxon>Clostridia</taxon>
        <taxon>Eubacteriales</taxon>
        <taxon>Desulfitobacteriaceae</taxon>
        <taxon>Desulfosporosinus</taxon>
    </lineage>
</organism>
<name>I4D3M2_DESAJ</name>
<dbReference type="Proteomes" id="UP000002892">
    <property type="component" value="Chromosome"/>
</dbReference>
<reference evidence="2 3" key="1">
    <citation type="journal article" date="2012" name="J. Bacteriol.">
        <title>Complete genome sequences of Desulfosporosinus orientis DSM765T, Desulfosporosinus youngiae DSM17734T, Desulfosporosinus meridiei DSM13257T, and Desulfosporosinus acidiphilus DSM22704T.</title>
        <authorList>
            <person name="Pester M."/>
            <person name="Brambilla E."/>
            <person name="Alazard D."/>
            <person name="Rattei T."/>
            <person name="Weinmaier T."/>
            <person name="Han J."/>
            <person name="Lucas S."/>
            <person name="Lapidus A."/>
            <person name="Cheng J.F."/>
            <person name="Goodwin L."/>
            <person name="Pitluck S."/>
            <person name="Peters L."/>
            <person name="Ovchinnikova G."/>
            <person name="Teshima H."/>
            <person name="Detter J.C."/>
            <person name="Han C.S."/>
            <person name="Tapia R."/>
            <person name="Land M.L."/>
            <person name="Hauser L."/>
            <person name="Kyrpides N.C."/>
            <person name="Ivanova N.N."/>
            <person name="Pagani I."/>
            <person name="Huntmann M."/>
            <person name="Wei C.L."/>
            <person name="Davenport K.W."/>
            <person name="Daligault H."/>
            <person name="Chain P.S."/>
            <person name="Chen A."/>
            <person name="Mavromatis K."/>
            <person name="Markowitz V."/>
            <person name="Szeto E."/>
            <person name="Mikhailova N."/>
            <person name="Pati A."/>
            <person name="Wagner M."/>
            <person name="Woyke T."/>
            <person name="Ollivier B."/>
            <person name="Klenk H.P."/>
            <person name="Spring S."/>
            <person name="Loy A."/>
        </authorList>
    </citation>
    <scope>NUCLEOTIDE SEQUENCE [LARGE SCALE GENOMIC DNA]</scope>
    <source>
        <strain evidence="3">DSM 22704 / JCM 16185 / SJ4</strain>
    </source>
</reference>
<dbReference type="AlphaFoldDB" id="I4D3M2"/>
<dbReference type="PROSITE" id="PS50943">
    <property type="entry name" value="HTH_CROC1"/>
    <property type="match status" value="1"/>
</dbReference>
<evidence type="ECO:0000313" key="2">
    <source>
        <dbReference type="EMBL" id="AFM40396.1"/>
    </source>
</evidence>
<dbReference type="SUPFAM" id="SSF47413">
    <property type="entry name" value="lambda repressor-like DNA-binding domains"/>
    <property type="match status" value="1"/>
</dbReference>
<dbReference type="HOGENOM" id="CLU_066192_44_5_9"/>
<dbReference type="OrthoDB" id="1906417at2"/>
<gene>
    <name evidence="2" type="ordered locus">Desaci_1373</name>
</gene>
<dbReference type="CDD" id="cd00093">
    <property type="entry name" value="HTH_XRE"/>
    <property type="match status" value="1"/>
</dbReference>
<dbReference type="EMBL" id="CP003639">
    <property type="protein sequence ID" value="AFM40396.1"/>
    <property type="molecule type" value="Genomic_DNA"/>
</dbReference>
<feature type="domain" description="HTH cro/C1-type" evidence="1">
    <location>
        <begin position="4"/>
        <end position="58"/>
    </location>
</feature>
<dbReference type="Pfam" id="PF01381">
    <property type="entry name" value="HTH_3"/>
    <property type="match status" value="1"/>
</dbReference>